<keyword evidence="2" id="KW-0503">Monooxygenase</keyword>
<reference evidence="4 5" key="1">
    <citation type="submission" date="2019-09" db="EMBL/GenBank/DDBJ databases">
        <title>Goodfellowia gen. nov., a new genus of the Pseudonocardineae related to Actinoalloteichus, containing Goodfellowia coeruleoviolacea gen. nov., comb. nov. gen. nov., comb. nov.</title>
        <authorList>
            <person name="Labeda D."/>
        </authorList>
    </citation>
    <scope>NUCLEOTIDE SEQUENCE [LARGE SCALE GENOMIC DNA]</scope>
    <source>
        <strain evidence="4 5">AN110305</strain>
    </source>
</reference>
<dbReference type="SUPFAM" id="SSF51905">
    <property type="entry name" value="FAD/NAD(P)-binding domain"/>
    <property type="match status" value="1"/>
</dbReference>
<dbReference type="GO" id="GO:0004497">
    <property type="term" value="F:monooxygenase activity"/>
    <property type="evidence" value="ECO:0007669"/>
    <property type="project" value="UniProtKB-KW"/>
</dbReference>
<dbReference type="RefSeq" id="WP_149852731.1">
    <property type="nucleotide sequence ID" value="NZ_VUOB01000054.1"/>
</dbReference>
<dbReference type="PRINTS" id="PR00420">
    <property type="entry name" value="RNGMNOXGNASE"/>
</dbReference>
<accession>A0A5B2WWR1</accession>
<dbReference type="InterPro" id="IPR002938">
    <property type="entry name" value="FAD-bd"/>
</dbReference>
<feature type="domain" description="FAD-binding" evidence="3">
    <location>
        <begin position="138"/>
        <end position="321"/>
    </location>
</feature>
<reference evidence="4 5" key="2">
    <citation type="submission" date="2019-09" db="EMBL/GenBank/DDBJ databases">
        <authorList>
            <person name="Jin C."/>
        </authorList>
    </citation>
    <scope>NUCLEOTIDE SEQUENCE [LARGE SCALE GENOMIC DNA]</scope>
    <source>
        <strain evidence="4 5">AN110305</strain>
    </source>
</reference>
<keyword evidence="1" id="KW-0560">Oxidoreductase</keyword>
<dbReference type="OrthoDB" id="4568714at2"/>
<protein>
    <submittedName>
        <fullName evidence="4">NAD(P)-binding protein</fullName>
    </submittedName>
</protein>
<dbReference type="PANTHER" id="PTHR13789:SF309">
    <property type="entry name" value="PUTATIVE (AFU_ORTHOLOGUE AFUA_6G14510)-RELATED"/>
    <property type="match status" value="1"/>
</dbReference>
<evidence type="ECO:0000259" key="3">
    <source>
        <dbReference type="Pfam" id="PF01494"/>
    </source>
</evidence>
<proteinExistence type="predicted"/>
<comment type="caution">
    <text evidence="4">The sequence shown here is derived from an EMBL/GenBank/DDBJ whole genome shotgun (WGS) entry which is preliminary data.</text>
</comment>
<dbReference type="Pfam" id="PF01494">
    <property type="entry name" value="FAD_binding_3"/>
    <property type="match status" value="2"/>
</dbReference>
<evidence type="ECO:0000313" key="4">
    <source>
        <dbReference type="EMBL" id="KAA2255945.1"/>
    </source>
</evidence>
<dbReference type="InterPro" id="IPR036188">
    <property type="entry name" value="FAD/NAD-bd_sf"/>
</dbReference>
<dbReference type="Proteomes" id="UP000323454">
    <property type="component" value="Unassembled WGS sequence"/>
</dbReference>
<feature type="domain" description="FAD-binding" evidence="3">
    <location>
        <begin position="5"/>
        <end position="77"/>
    </location>
</feature>
<dbReference type="AlphaFoldDB" id="A0A5B2WWR1"/>
<sequence>MTRKAAIVGGGIGGLAAAIHLRDRGWHVEVFERSTALPATGTALGLWPGALRALDTIGVGAAVRDLGRAQTGGAFLRPDGSRIAPIDVSAIERRTGDAVRLLSRPALLGLLGGALDESVVRFDSEVADIGELAGYDAVIAADGLRSRARAALFGPAYRPRYVGATTWRGTVDGEAGPVTETWGEGARFGITPREDGRTNWFACALAPEGQRSPGAEIPLLRKHFGHWHREVRKVIDRMGEDEVLRHDLHYLDPPLPSYVRGRVALIGDAAHAMTPDLGRGACEALVDGVTVARCLAEHPNVTDGLAAYDALRRRPTQRLARTARVVNRMANARRFNRLRDAALRLALAVGGPPD</sequence>
<evidence type="ECO:0000256" key="2">
    <source>
        <dbReference type="ARBA" id="ARBA00023033"/>
    </source>
</evidence>
<dbReference type="GO" id="GO:0071949">
    <property type="term" value="F:FAD binding"/>
    <property type="evidence" value="ECO:0007669"/>
    <property type="project" value="InterPro"/>
</dbReference>
<evidence type="ECO:0000256" key="1">
    <source>
        <dbReference type="ARBA" id="ARBA00023002"/>
    </source>
</evidence>
<dbReference type="Gene3D" id="3.50.50.60">
    <property type="entry name" value="FAD/NAD(P)-binding domain"/>
    <property type="match status" value="1"/>
</dbReference>
<dbReference type="InterPro" id="IPR050493">
    <property type="entry name" value="FAD-dep_Monooxygenase_BioMet"/>
</dbReference>
<dbReference type="EMBL" id="VUOB01000054">
    <property type="protein sequence ID" value="KAA2255945.1"/>
    <property type="molecule type" value="Genomic_DNA"/>
</dbReference>
<dbReference type="PANTHER" id="PTHR13789">
    <property type="entry name" value="MONOOXYGENASE"/>
    <property type="match status" value="1"/>
</dbReference>
<name>A0A5B2WWR1_9PSEU</name>
<gene>
    <name evidence="4" type="ORF">F0L68_27535</name>
</gene>
<evidence type="ECO:0000313" key="5">
    <source>
        <dbReference type="Proteomes" id="UP000323454"/>
    </source>
</evidence>
<keyword evidence="5" id="KW-1185">Reference proteome</keyword>
<organism evidence="4 5">
    <name type="scientific">Solihabitans fulvus</name>
    <dbReference type="NCBI Taxonomy" id="1892852"/>
    <lineage>
        <taxon>Bacteria</taxon>
        <taxon>Bacillati</taxon>
        <taxon>Actinomycetota</taxon>
        <taxon>Actinomycetes</taxon>
        <taxon>Pseudonocardiales</taxon>
        <taxon>Pseudonocardiaceae</taxon>
        <taxon>Solihabitans</taxon>
    </lineage>
</organism>